<dbReference type="EMBL" id="JANJPK010000004">
    <property type="protein sequence ID" value="MCR1232020.1"/>
    <property type="molecule type" value="Genomic_DNA"/>
</dbReference>
<protein>
    <submittedName>
        <fullName evidence="1">Uncharacterized protein</fullName>
    </submittedName>
</protein>
<organism evidence="1 2">
    <name type="scientific">Streptococcus suis</name>
    <dbReference type="NCBI Taxonomy" id="1307"/>
    <lineage>
        <taxon>Bacteria</taxon>
        <taxon>Bacillati</taxon>
        <taxon>Bacillota</taxon>
        <taxon>Bacilli</taxon>
        <taxon>Lactobacillales</taxon>
        <taxon>Streptococcaceae</taxon>
        <taxon>Streptococcus</taxon>
    </lineage>
</organism>
<proteinExistence type="predicted"/>
<sequence>MGEIVKFLIKNNLINETYTDYLVRQSKNGLSRIEKDFLRSVLLKDSDKLKKIKGLNQNNIYEIFLRLSDHHFSVENFFNEEIYDYFNNTFSDNNNFNKINIHRIEDYFKKIIFFQDTNDPQKITLNLNSVSRILYNKLVKPQEDHLFTKMQNYISNKQISNSNKNDTNLLLIILDQDIPNNSRFYFDLGIDALLTRICNISEKIDKQFLEDKLLDLIKEKNYIITGLHRNFDFNDLKTNRKKFYRTLWEKDKIKFNMFTFLPILSILENKQLDSYENIYDKLNTEDAKNCIIDNLDRIKNIFDFENNDSQNKSNISYLTSNISSFKSIIYAYKKQNNKKIPFNLFNPNILWEELTNVQSEISREHYKEILNTLDKDFITEQLNKPSISLPIFKKLIENYKDLFVNKINIKTLENSEMKSLVPRSNRKPDNRKDKQNKLAEYINQHSNIDDINDKVINQYRARDLLSIKNSINNTDLYIKILNKRKLSAKNSKNQIEKIITELESKNELLSPMSIQ</sequence>
<dbReference type="RefSeq" id="WP_024410830.1">
    <property type="nucleotide sequence ID" value="NZ_JANJPK010000004.1"/>
</dbReference>
<dbReference type="AlphaFoldDB" id="A0AAW5LJ41"/>
<dbReference type="Proteomes" id="UP001206089">
    <property type="component" value="Unassembled WGS sequence"/>
</dbReference>
<comment type="caution">
    <text evidence="1">The sequence shown here is derived from an EMBL/GenBank/DDBJ whole genome shotgun (WGS) entry which is preliminary data.</text>
</comment>
<evidence type="ECO:0000313" key="2">
    <source>
        <dbReference type="Proteomes" id="UP001206089"/>
    </source>
</evidence>
<reference evidence="1" key="1">
    <citation type="submission" date="2022-07" db="EMBL/GenBank/DDBJ databases">
        <authorList>
            <person name="Peng Z."/>
        </authorList>
    </citation>
    <scope>NUCLEOTIDE SEQUENCE</scope>
    <source>
        <strain evidence="1">2022WUSS069</strain>
    </source>
</reference>
<gene>
    <name evidence="1" type="ORF">NQD44_02610</name>
</gene>
<accession>A0AAW5LJ41</accession>
<evidence type="ECO:0000313" key="1">
    <source>
        <dbReference type="EMBL" id="MCR1232020.1"/>
    </source>
</evidence>
<name>A0AAW5LJ41_STRSU</name>